<reference evidence="2" key="1">
    <citation type="submission" date="2021-06" db="EMBL/GenBank/DDBJ databases">
        <authorList>
            <person name="Arsene-Ploetze F."/>
        </authorList>
    </citation>
    <scope>NUCLEOTIDE SEQUENCE</scope>
    <source>
        <strain evidence="2">SBRY1</strain>
    </source>
</reference>
<dbReference type="EMBL" id="CAJVAX010000018">
    <property type="protein sequence ID" value="CAG7645736.1"/>
    <property type="molecule type" value="Genomic_DNA"/>
</dbReference>
<feature type="compositionally biased region" description="Basic residues" evidence="1">
    <location>
        <begin position="215"/>
        <end position="237"/>
    </location>
</feature>
<organism evidence="2 3">
    <name type="scientific">Actinacidiphila bryophytorum</name>
    <dbReference type="NCBI Taxonomy" id="1436133"/>
    <lineage>
        <taxon>Bacteria</taxon>
        <taxon>Bacillati</taxon>
        <taxon>Actinomycetota</taxon>
        <taxon>Actinomycetes</taxon>
        <taxon>Kitasatosporales</taxon>
        <taxon>Streptomycetaceae</taxon>
        <taxon>Actinacidiphila</taxon>
    </lineage>
</organism>
<keyword evidence="3" id="KW-1185">Reference proteome</keyword>
<evidence type="ECO:0000256" key="1">
    <source>
        <dbReference type="SAM" id="MobiDB-lite"/>
    </source>
</evidence>
<feature type="region of interest" description="Disordered" evidence="1">
    <location>
        <begin position="577"/>
        <end position="608"/>
    </location>
</feature>
<dbReference type="Proteomes" id="UP001153328">
    <property type="component" value="Unassembled WGS sequence"/>
</dbReference>
<feature type="compositionally biased region" description="Basic residues" evidence="1">
    <location>
        <begin position="391"/>
        <end position="411"/>
    </location>
</feature>
<evidence type="ECO:0000313" key="3">
    <source>
        <dbReference type="Proteomes" id="UP001153328"/>
    </source>
</evidence>
<proteinExistence type="predicted"/>
<feature type="compositionally biased region" description="Basic residues" evidence="1">
    <location>
        <begin position="311"/>
        <end position="344"/>
    </location>
</feature>
<sequence>MTRPAAAPTIPVGHLSRFPRSGHRRAPSPHDLLVPLARGEKGAPHVPSHEPCRARIGLQETGRRRAERRRRHRLRRRAGHLGRRRRRHPEPGRQRRLRERTVRLDLLRRLRLHRRQPRALRQLRAQGHPRRVRQRPVRPDRQRAAQLPVHAQRLRPGLLRLPGRHRHRRRERAVHLDAGRHLVHPAQPELHHRRQHHLGDGLPARLVRAAHVLRRRRVAHRPRRQRHHAAHLTHHHPAHDTPHHAPDDTAHDASHHDPAHQHPARSHLRDQAQAVRQGAAGLLGELGRRRQRRPPRPRLDPHHRQPDRPARLQRHQRGLPRHPLRRHRRVAGRHGQRRQGRHTRRDVPGQGRGRDDPDVHRRRGGRHRPVVEHRRRPLRGDRRADPEAVQLRRHRHRHRDRLVRQRQHQHAVRVPGQPGAHHRRRAVADARRLRPDDGPRDRVRHRRQRHLRLDLGCVPADREEVRRQRPAVVAQHAVLQRQHVRLLRRLLRGRHRGGLHRSDQLPQQRPRRPGHHDQGPLRQAGPRPAGPARRGRRLHGAQSGQPVVELLQRLAQGPHDLVGQLGRLEGLVLRRQREVPPGPLTPAPPAEAALRHRVESGLSTAATK</sequence>
<feature type="region of interest" description="Disordered" evidence="1">
    <location>
        <begin position="1"/>
        <end position="31"/>
    </location>
</feature>
<gene>
    <name evidence="2" type="ORF">SBRY_40232</name>
</gene>
<feature type="compositionally biased region" description="Basic and acidic residues" evidence="1">
    <location>
        <begin position="89"/>
        <end position="98"/>
    </location>
</feature>
<feature type="region of interest" description="Disordered" evidence="1">
    <location>
        <begin position="215"/>
        <end position="426"/>
    </location>
</feature>
<feature type="compositionally biased region" description="Basic and acidic residues" evidence="1">
    <location>
        <begin position="297"/>
        <end position="310"/>
    </location>
</feature>
<dbReference type="AlphaFoldDB" id="A0A9W4H2J6"/>
<feature type="compositionally biased region" description="Basic residues" evidence="1">
    <location>
        <begin position="65"/>
        <end position="88"/>
    </location>
</feature>
<feature type="compositionally biased region" description="Low complexity" evidence="1">
    <location>
        <begin position="520"/>
        <end position="532"/>
    </location>
</feature>
<name>A0A9W4H2J6_9ACTN</name>
<feature type="region of interest" description="Disordered" evidence="1">
    <location>
        <begin position="57"/>
        <end position="98"/>
    </location>
</feature>
<comment type="caution">
    <text evidence="2">The sequence shown here is derived from an EMBL/GenBank/DDBJ whole genome shotgun (WGS) entry which is preliminary data.</text>
</comment>
<evidence type="ECO:0000313" key="2">
    <source>
        <dbReference type="EMBL" id="CAG7645736.1"/>
    </source>
</evidence>
<feature type="region of interest" description="Disordered" evidence="1">
    <location>
        <begin position="492"/>
        <end position="543"/>
    </location>
</feature>
<protein>
    <submittedName>
        <fullName evidence="2">Uncharacterized 50.6 kDa protein in the 5'region of gyrA and gyrB</fullName>
    </submittedName>
</protein>
<accession>A0A9W4H2J6</accession>
<feature type="compositionally biased region" description="Basic residues" evidence="1">
    <location>
        <begin position="360"/>
        <end position="377"/>
    </location>
</feature>
<feature type="compositionally biased region" description="Basic and acidic residues" evidence="1">
    <location>
        <begin position="238"/>
        <end position="260"/>
    </location>
</feature>
<feature type="compositionally biased region" description="Pro residues" evidence="1">
    <location>
        <begin position="580"/>
        <end position="589"/>
    </location>
</feature>